<name>A0A0D8IES6_9CLOT</name>
<sequence>MPYTKWTVSEIQFLQKYYGVKQICEISEELQRTPDSIVKKAKRLNLTTPMKKWSVKEEEYLIEKWGLHSIKTIAKTLNRSHASIKKKAFELQLGPSRIGNGEFLTTGDIGYLLNKDPNLIYRWVRDGYIKGRRFGEKKVFQIRPKHFVLFLKEHPEKWNALQARIDLIKGYLHTSFNLPDWFENKLYSDRSVFMSRRLAGSESYYSKYS</sequence>
<evidence type="ECO:0000313" key="2">
    <source>
        <dbReference type="Proteomes" id="UP000035704"/>
    </source>
</evidence>
<protein>
    <submittedName>
        <fullName evidence="1">Uncharacterized protein</fullName>
    </submittedName>
</protein>
<evidence type="ECO:0000313" key="1">
    <source>
        <dbReference type="EMBL" id="AKL94180.1"/>
    </source>
</evidence>
<proteinExistence type="predicted"/>
<accession>A0A0D8IES6</accession>
<dbReference type="Proteomes" id="UP000035704">
    <property type="component" value="Chromosome"/>
</dbReference>
<dbReference type="AlphaFoldDB" id="A0A0D8IES6"/>
<dbReference type="RefSeq" id="WP_044822987.1">
    <property type="nucleotide sequence ID" value="NZ_CP009687.1"/>
</dbReference>
<gene>
    <name evidence="1" type="ORF">CACET_c06700</name>
</gene>
<dbReference type="KEGG" id="cace:CACET_c06700"/>
<organism evidence="1 2">
    <name type="scientific">Clostridium aceticum</name>
    <dbReference type="NCBI Taxonomy" id="84022"/>
    <lineage>
        <taxon>Bacteria</taxon>
        <taxon>Bacillati</taxon>
        <taxon>Bacillota</taxon>
        <taxon>Clostridia</taxon>
        <taxon>Eubacteriales</taxon>
        <taxon>Clostridiaceae</taxon>
        <taxon>Clostridium</taxon>
    </lineage>
</organism>
<dbReference type="PATRIC" id="fig|84022.5.peg.1418"/>
<dbReference type="OrthoDB" id="1669646at2"/>
<dbReference type="EMBL" id="CP009687">
    <property type="protein sequence ID" value="AKL94180.1"/>
    <property type="molecule type" value="Genomic_DNA"/>
</dbReference>
<reference evidence="1 2" key="1">
    <citation type="submission" date="2014-10" db="EMBL/GenBank/DDBJ databases">
        <title>Genome sequence of Clostridium aceticum DSM 1496.</title>
        <authorList>
            <person name="Poehlein A."/>
            <person name="Schiel-Bengelsdorf B."/>
            <person name="Gottschalk G."/>
            <person name="Duerre P."/>
            <person name="Daniel R."/>
        </authorList>
    </citation>
    <scope>NUCLEOTIDE SEQUENCE [LARGE SCALE GENOMIC DNA]</scope>
    <source>
        <strain evidence="1 2">DSM 1496</strain>
    </source>
</reference>
<dbReference type="STRING" id="84022.CACET_c06700"/>
<keyword evidence="2" id="KW-1185">Reference proteome</keyword>